<gene>
    <name evidence="1" type="ORF">OU798_10205</name>
</gene>
<organism evidence="1 2">
    <name type="scientific">Draconibacterium aestuarii</name>
    <dbReference type="NCBI Taxonomy" id="2998507"/>
    <lineage>
        <taxon>Bacteria</taxon>
        <taxon>Pseudomonadati</taxon>
        <taxon>Bacteroidota</taxon>
        <taxon>Bacteroidia</taxon>
        <taxon>Marinilabiliales</taxon>
        <taxon>Prolixibacteraceae</taxon>
        <taxon>Draconibacterium</taxon>
    </lineage>
</organism>
<keyword evidence="2" id="KW-1185">Reference proteome</keyword>
<dbReference type="Gene3D" id="3.30.530.20">
    <property type="match status" value="1"/>
</dbReference>
<proteinExistence type="predicted"/>
<dbReference type="CDD" id="cd07820">
    <property type="entry name" value="SRPBCC_3"/>
    <property type="match status" value="1"/>
</dbReference>
<sequence>MAFFQFEREQILHANLEEVWDFISSPKNLKKITPDYMGFDIRTPDLPDKMYEGMIIAYRVRPVLGIPTTWVTEITHVADKHYFVDEQRVGPYALWHHQHRIAETENGVLMHDIVSYRPPLGFLGSIANALIIRNKLNEIFDYRKKVLEELFDRGE</sequence>
<accession>A0A9X3J690</accession>
<dbReference type="Proteomes" id="UP001145087">
    <property type="component" value="Unassembled WGS sequence"/>
</dbReference>
<name>A0A9X3J690_9BACT</name>
<evidence type="ECO:0000313" key="1">
    <source>
        <dbReference type="EMBL" id="MCY1720717.1"/>
    </source>
</evidence>
<dbReference type="RefSeq" id="WP_343333050.1">
    <property type="nucleotide sequence ID" value="NZ_JAPOHD010000020.1"/>
</dbReference>
<dbReference type="SUPFAM" id="SSF55961">
    <property type="entry name" value="Bet v1-like"/>
    <property type="match status" value="1"/>
</dbReference>
<protein>
    <submittedName>
        <fullName evidence="1">SRPBCC family protein</fullName>
    </submittedName>
</protein>
<dbReference type="InterPro" id="IPR023393">
    <property type="entry name" value="START-like_dom_sf"/>
</dbReference>
<dbReference type="EMBL" id="JAPOHD010000020">
    <property type="protein sequence ID" value="MCY1720717.1"/>
    <property type="molecule type" value="Genomic_DNA"/>
</dbReference>
<dbReference type="AlphaFoldDB" id="A0A9X3J690"/>
<comment type="caution">
    <text evidence="1">The sequence shown here is derived from an EMBL/GenBank/DDBJ whole genome shotgun (WGS) entry which is preliminary data.</text>
</comment>
<evidence type="ECO:0000313" key="2">
    <source>
        <dbReference type="Proteomes" id="UP001145087"/>
    </source>
</evidence>
<reference evidence="1" key="1">
    <citation type="submission" date="2022-11" db="EMBL/GenBank/DDBJ databases">
        <title>Marilongibacter aestuarii gen. nov., sp. nov., isolated from tidal flat sediment.</title>
        <authorList>
            <person name="Jiayan W."/>
        </authorList>
    </citation>
    <scope>NUCLEOTIDE SEQUENCE</scope>
    <source>
        <strain evidence="1">Z1-6</strain>
    </source>
</reference>